<evidence type="ECO:0000313" key="2">
    <source>
        <dbReference type="Proteomes" id="UP000318693"/>
    </source>
</evidence>
<dbReference type="Proteomes" id="UP000318693">
    <property type="component" value="Unassembled WGS sequence"/>
</dbReference>
<dbReference type="PANTHER" id="PTHR38479">
    <property type="entry name" value="LMO0824 PROTEIN"/>
    <property type="match status" value="1"/>
</dbReference>
<keyword evidence="2" id="KW-1185">Reference proteome</keyword>
<dbReference type="Pfam" id="PF06224">
    <property type="entry name" value="AlkZ-like"/>
    <property type="match status" value="1"/>
</dbReference>
<gene>
    <name evidence="1" type="ORF">FJ693_19845</name>
</gene>
<dbReference type="EMBL" id="VJXR01000125">
    <property type="protein sequence ID" value="TRW42890.1"/>
    <property type="molecule type" value="Genomic_DNA"/>
</dbReference>
<dbReference type="AlphaFoldDB" id="A0A552WJF8"/>
<dbReference type="RefSeq" id="WP_143420154.1">
    <property type="nucleotide sequence ID" value="NZ_VJXR01000125.1"/>
</dbReference>
<dbReference type="InterPro" id="IPR009351">
    <property type="entry name" value="AlkZ-like"/>
</dbReference>
<keyword evidence="1" id="KW-0238">DNA-binding</keyword>
<protein>
    <submittedName>
        <fullName evidence="1">Winged helix DNA-binding domain-containing protein</fullName>
    </submittedName>
</protein>
<sequence length="380" mass="41139">MTTLEDVARLRLAAQRIAGPGFVTATEAVRWLTALQAQDYPGALTSVMLRTDTDTDGDDDGDGPGAGIRTALDGGEVVRSWPMRGTLHLVAAEDLGWMLTLTTDRLLAGAARRRAQLGIDEAMIARAGELAHGVLAGGRSATRAELMGVWDDAGLLGVKQRGYHLLWHVSQRGLTCFGPTDGNEQRIVLLDEWVPAPRRLEREEALAEWVLRYFRGHGPATRKDFMWWTKLTAKDTTAGLAVAREQLEAIEVDGVEHLMDPSTPQRLAEIRDAARGVHLLPGFDELLLGYQDRRASLAPEFADRVVPGGNGMFRNTVVADGTVVGTWRRTGKGARRSVEGEPFTSFTPAVRRAIPHLAESYPEPATAARATAGARAAAAP</sequence>
<dbReference type="PANTHER" id="PTHR38479:SF2">
    <property type="entry name" value="WINGED HELIX DNA-BINDING DOMAIN-CONTAINING PROTEIN"/>
    <property type="match status" value="1"/>
</dbReference>
<name>A0A552WJF8_9MICO</name>
<organism evidence="1 2">
    <name type="scientific">Georgenia yuyongxinii</name>
    <dbReference type="NCBI Taxonomy" id="2589797"/>
    <lineage>
        <taxon>Bacteria</taxon>
        <taxon>Bacillati</taxon>
        <taxon>Actinomycetota</taxon>
        <taxon>Actinomycetes</taxon>
        <taxon>Micrococcales</taxon>
        <taxon>Bogoriellaceae</taxon>
        <taxon>Georgenia</taxon>
    </lineage>
</organism>
<proteinExistence type="predicted"/>
<evidence type="ECO:0000313" key="1">
    <source>
        <dbReference type="EMBL" id="TRW42890.1"/>
    </source>
</evidence>
<accession>A0A552WJF8</accession>
<dbReference type="GO" id="GO:0003677">
    <property type="term" value="F:DNA binding"/>
    <property type="evidence" value="ECO:0007669"/>
    <property type="project" value="UniProtKB-KW"/>
</dbReference>
<reference evidence="1 2" key="1">
    <citation type="submission" date="2019-07" db="EMBL/GenBank/DDBJ databases">
        <title>Georgenia wutianyii sp. nov. and Georgenia *** sp. nov. isolated from plateau pika (Ochotona curzoniae) in the Qinghai-Tibet plateau of China.</title>
        <authorList>
            <person name="Tian Z."/>
        </authorList>
    </citation>
    <scope>NUCLEOTIDE SEQUENCE [LARGE SCALE GENOMIC DNA]</scope>
    <source>
        <strain evidence="1 2">Z446</strain>
    </source>
</reference>
<comment type="caution">
    <text evidence="1">The sequence shown here is derived from an EMBL/GenBank/DDBJ whole genome shotgun (WGS) entry which is preliminary data.</text>
</comment>